<name>A0A5S9IM38_UABAM</name>
<sequence>MNESTPVVVEQDFETSVECLWSAITVAEQMKKWFFQDIESFEPQVGFSTRFNVQIDENKNFVHLWKLTEVVPREKIVYHWCYEGYSGESFVTFALSGDEQRSSLKVTHVGLDNFPKDVPELSRESGLQGWNYFIKSSLKDYLSSDN</sequence>
<dbReference type="Proteomes" id="UP000326354">
    <property type="component" value="Chromosome"/>
</dbReference>
<proteinExistence type="inferred from homology"/>
<dbReference type="KEGG" id="uam:UABAM_02748"/>
<gene>
    <name evidence="3" type="ORF">UABAM_02748</name>
</gene>
<evidence type="ECO:0000259" key="2">
    <source>
        <dbReference type="Pfam" id="PF08327"/>
    </source>
</evidence>
<dbReference type="Pfam" id="PF08327">
    <property type="entry name" value="AHSA1"/>
    <property type="match status" value="1"/>
</dbReference>
<accession>A0A5S9IM38</accession>
<dbReference type="AlphaFoldDB" id="A0A5S9IM38"/>
<dbReference type="InterPro" id="IPR013538">
    <property type="entry name" value="ASHA1/2-like_C"/>
</dbReference>
<dbReference type="CDD" id="cd07814">
    <property type="entry name" value="SRPBCC_CalC_Aha1-like"/>
    <property type="match status" value="1"/>
</dbReference>
<dbReference type="Gene3D" id="3.30.530.20">
    <property type="match status" value="1"/>
</dbReference>
<dbReference type="OrthoDB" id="9805228at2"/>
<evidence type="ECO:0000313" key="4">
    <source>
        <dbReference type="Proteomes" id="UP000326354"/>
    </source>
</evidence>
<comment type="similarity">
    <text evidence="1">Belongs to the AHA1 family.</text>
</comment>
<evidence type="ECO:0000256" key="1">
    <source>
        <dbReference type="ARBA" id="ARBA00006817"/>
    </source>
</evidence>
<dbReference type="SUPFAM" id="SSF55961">
    <property type="entry name" value="Bet v1-like"/>
    <property type="match status" value="1"/>
</dbReference>
<organism evidence="3 4">
    <name type="scientific">Uabimicrobium amorphum</name>
    <dbReference type="NCBI Taxonomy" id="2596890"/>
    <lineage>
        <taxon>Bacteria</taxon>
        <taxon>Pseudomonadati</taxon>
        <taxon>Planctomycetota</taxon>
        <taxon>Candidatus Uabimicrobiia</taxon>
        <taxon>Candidatus Uabimicrobiales</taxon>
        <taxon>Candidatus Uabimicrobiaceae</taxon>
        <taxon>Candidatus Uabimicrobium</taxon>
    </lineage>
</organism>
<feature type="domain" description="Activator of Hsp90 ATPase homologue 1/2-like C-terminal" evidence="2">
    <location>
        <begin position="15"/>
        <end position="142"/>
    </location>
</feature>
<reference evidence="3 4" key="1">
    <citation type="submission" date="2019-08" db="EMBL/GenBank/DDBJ databases">
        <title>Complete genome sequence of Candidatus Uab amorphum.</title>
        <authorList>
            <person name="Shiratori T."/>
            <person name="Suzuki S."/>
            <person name="Kakizawa Y."/>
            <person name="Ishida K."/>
        </authorList>
    </citation>
    <scope>NUCLEOTIDE SEQUENCE [LARGE SCALE GENOMIC DNA]</scope>
    <source>
        <strain evidence="3 4">SRT547</strain>
    </source>
</reference>
<evidence type="ECO:0000313" key="3">
    <source>
        <dbReference type="EMBL" id="BBM84389.1"/>
    </source>
</evidence>
<protein>
    <submittedName>
        <fullName evidence="3">ATPase</fullName>
    </submittedName>
</protein>
<dbReference type="RefSeq" id="WP_151968548.1">
    <property type="nucleotide sequence ID" value="NZ_AP019860.1"/>
</dbReference>
<dbReference type="EMBL" id="AP019860">
    <property type="protein sequence ID" value="BBM84389.1"/>
    <property type="molecule type" value="Genomic_DNA"/>
</dbReference>
<keyword evidence="4" id="KW-1185">Reference proteome</keyword>
<dbReference type="InterPro" id="IPR023393">
    <property type="entry name" value="START-like_dom_sf"/>
</dbReference>